<feature type="transmembrane region" description="Helical" evidence="5">
    <location>
        <begin position="279"/>
        <end position="297"/>
    </location>
</feature>
<dbReference type="PANTHER" id="PTHR10231">
    <property type="entry name" value="NUCLEOTIDE-SUGAR TRANSMEMBRANE TRANSPORTER"/>
    <property type="match status" value="1"/>
</dbReference>
<dbReference type="InterPro" id="IPR007271">
    <property type="entry name" value="Nuc_sug_transpt"/>
</dbReference>
<dbReference type="Pfam" id="PF04142">
    <property type="entry name" value="Nuc_sug_transp"/>
    <property type="match status" value="1"/>
</dbReference>
<evidence type="ECO:0000313" key="7">
    <source>
        <dbReference type="EMBL" id="CAK9081972.1"/>
    </source>
</evidence>
<name>A0ABP0Q131_9DINO</name>
<feature type="transmembrane region" description="Helical" evidence="5">
    <location>
        <begin position="83"/>
        <end position="103"/>
    </location>
</feature>
<evidence type="ECO:0000313" key="8">
    <source>
        <dbReference type="Proteomes" id="UP001642484"/>
    </source>
</evidence>
<protein>
    <submittedName>
        <fullName evidence="7">Uncharacterized protein</fullName>
    </submittedName>
</protein>
<proteinExistence type="predicted"/>
<keyword evidence="2 5" id="KW-0812">Transmembrane</keyword>
<feature type="transmembrane region" description="Helical" evidence="5">
    <location>
        <begin position="237"/>
        <end position="259"/>
    </location>
</feature>
<sequence length="308" mass="34410">MPWKRRKSLRGAGVVIWFIVVMLGQNVRAATMNSLPPRCARNACTRPPVRSVRVWPQAAQGHHSRTSLLALPFSATGLHLPRIFILLLFIAVDSGQALVMDWAEKRPYKQHRPGRQYARQTALVVESGLSMITGLALLLASGERLSAVGPLFLRFFPVALCFAIGLSLKMMAVNHFQAGTIKIVGQLRLGLVAVASTIIFSRRYSSMQWLAITSVTVCCVRFVQLKGRGRNRQGKPWKWVGLSQLYGWVCMNVVGGILAEKTYKSSNMPYYIQKVAQDMGHLVTSLVMLFLVVPRFYPSEDVSLPYYT</sequence>
<feature type="signal peptide" evidence="6">
    <location>
        <begin position="1"/>
        <end position="29"/>
    </location>
</feature>
<gene>
    <name evidence="7" type="ORF">CCMP2556_LOCUS40063</name>
</gene>
<keyword evidence="4 5" id="KW-0472">Membrane</keyword>
<evidence type="ECO:0000256" key="5">
    <source>
        <dbReference type="SAM" id="Phobius"/>
    </source>
</evidence>
<keyword evidence="8" id="KW-1185">Reference proteome</keyword>
<evidence type="ECO:0000256" key="1">
    <source>
        <dbReference type="ARBA" id="ARBA00004141"/>
    </source>
</evidence>
<dbReference type="Proteomes" id="UP001642484">
    <property type="component" value="Unassembled WGS sequence"/>
</dbReference>
<evidence type="ECO:0000256" key="4">
    <source>
        <dbReference type="ARBA" id="ARBA00023136"/>
    </source>
</evidence>
<comment type="caution">
    <text evidence="7">The sequence shown here is derived from an EMBL/GenBank/DDBJ whole genome shotgun (WGS) entry which is preliminary data.</text>
</comment>
<feature type="transmembrane region" description="Helical" evidence="5">
    <location>
        <begin position="206"/>
        <end position="225"/>
    </location>
</feature>
<evidence type="ECO:0000256" key="6">
    <source>
        <dbReference type="SAM" id="SignalP"/>
    </source>
</evidence>
<dbReference type="EMBL" id="CAXAMN010023906">
    <property type="protein sequence ID" value="CAK9081972.1"/>
    <property type="molecule type" value="Genomic_DNA"/>
</dbReference>
<keyword evidence="3 5" id="KW-1133">Transmembrane helix</keyword>
<accession>A0ABP0Q131</accession>
<evidence type="ECO:0000256" key="2">
    <source>
        <dbReference type="ARBA" id="ARBA00022692"/>
    </source>
</evidence>
<feature type="transmembrane region" description="Helical" evidence="5">
    <location>
        <begin position="123"/>
        <end position="141"/>
    </location>
</feature>
<feature type="transmembrane region" description="Helical" evidence="5">
    <location>
        <begin position="147"/>
        <end position="168"/>
    </location>
</feature>
<keyword evidence="6" id="KW-0732">Signal</keyword>
<organism evidence="7 8">
    <name type="scientific">Durusdinium trenchii</name>
    <dbReference type="NCBI Taxonomy" id="1381693"/>
    <lineage>
        <taxon>Eukaryota</taxon>
        <taxon>Sar</taxon>
        <taxon>Alveolata</taxon>
        <taxon>Dinophyceae</taxon>
        <taxon>Suessiales</taxon>
        <taxon>Symbiodiniaceae</taxon>
        <taxon>Durusdinium</taxon>
    </lineage>
</organism>
<evidence type="ECO:0000256" key="3">
    <source>
        <dbReference type="ARBA" id="ARBA00022989"/>
    </source>
</evidence>
<comment type="subcellular location">
    <subcellularLocation>
        <location evidence="1">Membrane</location>
        <topology evidence="1">Multi-pass membrane protein</topology>
    </subcellularLocation>
</comment>
<feature type="chain" id="PRO_5046888636" evidence="6">
    <location>
        <begin position="30"/>
        <end position="308"/>
    </location>
</feature>
<reference evidence="7 8" key="1">
    <citation type="submission" date="2024-02" db="EMBL/GenBank/DDBJ databases">
        <authorList>
            <person name="Chen Y."/>
            <person name="Shah S."/>
            <person name="Dougan E. K."/>
            <person name="Thang M."/>
            <person name="Chan C."/>
        </authorList>
    </citation>
    <scope>NUCLEOTIDE SEQUENCE [LARGE SCALE GENOMIC DNA]</scope>
</reference>